<comment type="caution">
    <text evidence="2">The sequence shown here is derived from an EMBL/GenBank/DDBJ whole genome shotgun (WGS) entry which is preliminary data.</text>
</comment>
<dbReference type="CDD" id="cd01822">
    <property type="entry name" value="Lysophospholipase_L1_like"/>
    <property type="match status" value="1"/>
</dbReference>
<accession>A0ABU9YKM9</accession>
<sequence length="244" mass="25187">MPTAVSSRTGRRFPTRRRLFSGLIAALVLVAGLAAGIAGGAGDARAAAAEPLILALGDSLTAGYGLPEDQGFVPRLEAALAAEGSRARVVNAGVSGDTTAGGLARLDWALGGLERAPDLVIVSLGANDALRGLDPAKAEDNLARILTILGERGLPTLLVGMRAPNNWGPDYRAAFDGMYERLAARFDVPLDPFFLEGVALEPGLVQADGLHPNAEGAARMAGRLAPVVIRALQESRVPEVPAQS</sequence>
<dbReference type="Pfam" id="PF13472">
    <property type="entry name" value="Lipase_GDSL_2"/>
    <property type="match status" value="1"/>
</dbReference>
<proteinExistence type="predicted"/>
<dbReference type="PANTHER" id="PTHR30383">
    <property type="entry name" value="THIOESTERASE 1/PROTEASE 1/LYSOPHOSPHOLIPASE L1"/>
    <property type="match status" value="1"/>
</dbReference>
<dbReference type="PANTHER" id="PTHR30383:SF24">
    <property type="entry name" value="THIOESTERASE 1_PROTEASE 1_LYSOPHOSPHOLIPASE L1"/>
    <property type="match status" value="1"/>
</dbReference>
<dbReference type="InterPro" id="IPR036514">
    <property type="entry name" value="SGNH_hydro_sf"/>
</dbReference>
<dbReference type="SUPFAM" id="SSF52266">
    <property type="entry name" value="SGNH hydrolase"/>
    <property type="match status" value="1"/>
</dbReference>
<name>A0ABU9YKM9_9PROT</name>
<dbReference type="EMBL" id="JBBKTW010000004">
    <property type="protein sequence ID" value="MEN2989364.1"/>
    <property type="molecule type" value="Genomic_DNA"/>
</dbReference>
<evidence type="ECO:0000313" key="3">
    <source>
        <dbReference type="Proteomes" id="UP001413721"/>
    </source>
</evidence>
<dbReference type="InterPro" id="IPR051532">
    <property type="entry name" value="Ester_Hydrolysis_Enzymes"/>
</dbReference>
<dbReference type="InterPro" id="IPR013830">
    <property type="entry name" value="SGNH_hydro"/>
</dbReference>
<keyword evidence="3" id="KW-1185">Reference proteome</keyword>
<feature type="domain" description="SGNH hydrolase-type esterase" evidence="1">
    <location>
        <begin position="55"/>
        <end position="218"/>
    </location>
</feature>
<gene>
    <name evidence="2" type="ORF">WG926_13705</name>
</gene>
<protein>
    <submittedName>
        <fullName evidence="2">Arylesterase</fullName>
    </submittedName>
</protein>
<evidence type="ECO:0000259" key="1">
    <source>
        <dbReference type="Pfam" id="PF13472"/>
    </source>
</evidence>
<dbReference type="RefSeq" id="WP_345937531.1">
    <property type="nucleotide sequence ID" value="NZ_JBBKTW010000004.1"/>
</dbReference>
<dbReference type="Proteomes" id="UP001413721">
    <property type="component" value="Unassembled WGS sequence"/>
</dbReference>
<dbReference type="Gene3D" id="3.40.50.1110">
    <property type="entry name" value="SGNH hydrolase"/>
    <property type="match status" value="1"/>
</dbReference>
<organism evidence="2 3">
    <name type="scientific">Tistrella arctica</name>
    <dbReference type="NCBI Taxonomy" id="3133430"/>
    <lineage>
        <taxon>Bacteria</taxon>
        <taxon>Pseudomonadati</taxon>
        <taxon>Pseudomonadota</taxon>
        <taxon>Alphaproteobacteria</taxon>
        <taxon>Geminicoccales</taxon>
        <taxon>Geminicoccaceae</taxon>
        <taxon>Tistrella</taxon>
    </lineage>
</organism>
<reference evidence="2 3" key="1">
    <citation type="submission" date="2024-03" db="EMBL/GenBank/DDBJ databases">
        <title>High-quality draft genome sequencing of Tistrella sp. BH-R2-4.</title>
        <authorList>
            <person name="Dong C."/>
        </authorList>
    </citation>
    <scope>NUCLEOTIDE SEQUENCE [LARGE SCALE GENOMIC DNA]</scope>
    <source>
        <strain evidence="2 3">BH-R2-4</strain>
    </source>
</reference>
<evidence type="ECO:0000313" key="2">
    <source>
        <dbReference type="EMBL" id="MEN2989364.1"/>
    </source>
</evidence>